<evidence type="ECO:0000256" key="6">
    <source>
        <dbReference type="ARBA" id="ARBA00022989"/>
    </source>
</evidence>
<evidence type="ECO:0000256" key="4">
    <source>
        <dbReference type="ARBA" id="ARBA00022692"/>
    </source>
</evidence>
<proteinExistence type="inferred from homology"/>
<keyword evidence="11" id="KW-0496">Mitochondrion</keyword>
<comment type="subcellular location">
    <subcellularLocation>
        <location evidence="1">Membrane</location>
        <topology evidence="1">Multi-pass membrane protein</topology>
    </subcellularLocation>
</comment>
<evidence type="ECO:0000256" key="5">
    <source>
        <dbReference type="ARBA" id="ARBA00022967"/>
    </source>
</evidence>
<dbReference type="InterPro" id="IPR039428">
    <property type="entry name" value="NUOK/Mnh_C1-like"/>
</dbReference>
<comment type="similarity">
    <text evidence="2">Belongs to the complex I subunit 4L family.</text>
</comment>
<protein>
    <recommendedName>
        <fullName evidence="3">NADH-ubiquinone oxidoreductase chain 4L</fullName>
    </recommendedName>
    <alternativeName>
        <fullName evidence="9">NADH dehydrogenase subunit 4L</fullName>
    </alternativeName>
</protein>
<accession>A0A076J9T8</accession>
<evidence type="ECO:0000256" key="8">
    <source>
        <dbReference type="ARBA" id="ARBA00023136"/>
    </source>
</evidence>
<gene>
    <name evidence="11" type="primary">ND4L</name>
</gene>
<feature type="transmembrane region" description="Helical" evidence="10">
    <location>
        <begin position="34"/>
        <end position="51"/>
    </location>
</feature>
<sequence length="127" mass="14455">MNHFKNNTKYVVYQQGGLNPKAIKNNIFKFKYNLIMEMALLMGWAVGVVVYSESFLGILICLEVFMLVMFLFVCFFFYVEMNSFGIFMAIIFLSMAVCEAVLGLALLVSSSRLCSSFSSHSFSLLKF</sequence>
<evidence type="ECO:0000256" key="9">
    <source>
        <dbReference type="ARBA" id="ARBA00031586"/>
    </source>
</evidence>
<keyword evidence="5" id="KW-1278">Translocase</keyword>
<keyword evidence="4 10" id="KW-0812">Transmembrane</keyword>
<evidence type="ECO:0000256" key="1">
    <source>
        <dbReference type="ARBA" id="ARBA00004141"/>
    </source>
</evidence>
<keyword evidence="6 10" id="KW-1133">Transmembrane helix</keyword>
<dbReference type="CTD" id="4539"/>
<evidence type="ECO:0000256" key="3">
    <source>
        <dbReference type="ARBA" id="ARBA00016612"/>
    </source>
</evidence>
<evidence type="ECO:0000256" key="2">
    <source>
        <dbReference type="ARBA" id="ARBA00010519"/>
    </source>
</evidence>
<keyword evidence="7" id="KW-0520">NAD</keyword>
<reference evidence="11" key="1">
    <citation type="submission" date="2014-04" db="EMBL/GenBank/DDBJ databases">
        <title>Sequencing, Annotation and Characterization of the Mitogenome of the Soft-shell clam Mya arenaria.</title>
        <authorList>
            <person name="Wilson J.J."/>
            <person name="Hefner M."/>
            <person name="Walker C.W."/>
            <person name="Page S.T."/>
        </authorList>
    </citation>
    <scope>NUCLEOTIDE SEQUENCE</scope>
</reference>
<evidence type="ECO:0000313" key="11">
    <source>
        <dbReference type="EMBL" id="AII72401.1"/>
    </source>
</evidence>
<geneLocation type="mitochondrion" evidence="11"/>
<dbReference type="KEGG" id="maea:20159507"/>
<keyword evidence="8 10" id="KW-0472">Membrane</keyword>
<feature type="transmembrane region" description="Helical" evidence="10">
    <location>
        <begin position="57"/>
        <end position="79"/>
    </location>
</feature>
<dbReference type="AlphaFoldDB" id="A0A076J9T8"/>
<feature type="transmembrane region" description="Helical" evidence="10">
    <location>
        <begin position="86"/>
        <end position="108"/>
    </location>
</feature>
<dbReference type="EMBL" id="KJ755996">
    <property type="protein sequence ID" value="AII72401.1"/>
    <property type="molecule type" value="Genomic_DNA"/>
</dbReference>
<evidence type="ECO:0000256" key="10">
    <source>
        <dbReference type="SAM" id="Phobius"/>
    </source>
</evidence>
<dbReference type="GO" id="GO:0016020">
    <property type="term" value="C:membrane"/>
    <property type="evidence" value="ECO:0007669"/>
    <property type="project" value="UniProtKB-SubCell"/>
</dbReference>
<dbReference type="RefSeq" id="YP_009054302.1">
    <property type="nucleotide sequence ID" value="NC_024738.1"/>
</dbReference>
<name>A0A076J9T8_MYAAR</name>
<evidence type="ECO:0000256" key="7">
    <source>
        <dbReference type="ARBA" id="ARBA00023027"/>
    </source>
</evidence>
<dbReference type="GeneID" id="20159507"/>
<organism evidence="11">
    <name type="scientific">Mya arenaria</name>
    <name type="common">Soft-shell clam</name>
    <dbReference type="NCBI Taxonomy" id="6604"/>
    <lineage>
        <taxon>Eukaryota</taxon>
        <taxon>Metazoa</taxon>
        <taxon>Spiralia</taxon>
        <taxon>Lophotrochozoa</taxon>
        <taxon>Mollusca</taxon>
        <taxon>Bivalvia</taxon>
        <taxon>Autobranchia</taxon>
        <taxon>Heteroconchia</taxon>
        <taxon>Euheterodonta</taxon>
        <taxon>Imparidentia</taxon>
        <taxon>Neoheterodontei</taxon>
        <taxon>Myida</taxon>
        <taxon>Myoidea</taxon>
        <taxon>Myidae</taxon>
        <taxon>Mya</taxon>
    </lineage>
</organism>
<dbReference type="Gene3D" id="1.10.287.3510">
    <property type="match status" value="1"/>
</dbReference>
<dbReference type="Pfam" id="PF00420">
    <property type="entry name" value="Oxidored_q2"/>
    <property type="match status" value="1"/>
</dbReference>